<accession>A0AA39H901</accession>
<evidence type="ECO:0000256" key="1">
    <source>
        <dbReference type="SAM" id="Phobius"/>
    </source>
</evidence>
<name>A0AA39H901_9BILA</name>
<feature type="transmembrane region" description="Helical" evidence="1">
    <location>
        <begin position="6"/>
        <end position="29"/>
    </location>
</feature>
<evidence type="ECO:0000313" key="2">
    <source>
        <dbReference type="EMBL" id="KAK0401467.1"/>
    </source>
</evidence>
<dbReference type="Proteomes" id="UP001175271">
    <property type="component" value="Unassembled WGS sequence"/>
</dbReference>
<keyword evidence="1" id="KW-0472">Membrane</keyword>
<gene>
    <name evidence="2" type="ORF">QR680_015803</name>
</gene>
<keyword evidence="3" id="KW-1185">Reference proteome</keyword>
<organism evidence="2 3">
    <name type="scientific">Steinernema hermaphroditum</name>
    <dbReference type="NCBI Taxonomy" id="289476"/>
    <lineage>
        <taxon>Eukaryota</taxon>
        <taxon>Metazoa</taxon>
        <taxon>Ecdysozoa</taxon>
        <taxon>Nematoda</taxon>
        <taxon>Chromadorea</taxon>
        <taxon>Rhabditida</taxon>
        <taxon>Tylenchina</taxon>
        <taxon>Panagrolaimomorpha</taxon>
        <taxon>Strongyloidoidea</taxon>
        <taxon>Steinernematidae</taxon>
        <taxon>Steinernema</taxon>
    </lineage>
</organism>
<comment type="caution">
    <text evidence="2">The sequence shown here is derived from an EMBL/GenBank/DDBJ whole genome shotgun (WGS) entry which is preliminary data.</text>
</comment>
<protein>
    <submittedName>
        <fullName evidence="2">Uncharacterized protein</fullName>
    </submittedName>
</protein>
<keyword evidence="1" id="KW-1133">Transmembrane helix</keyword>
<proteinExistence type="predicted"/>
<reference evidence="2" key="1">
    <citation type="submission" date="2023-06" db="EMBL/GenBank/DDBJ databases">
        <title>Genomic analysis of the entomopathogenic nematode Steinernema hermaphroditum.</title>
        <authorList>
            <person name="Schwarz E.M."/>
            <person name="Heppert J.K."/>
            <person name="Baniya A."/>
            <person name="Schwartz H.T."/>
            <person name="Tan C.-H."/>
            <person name="Antoshechkin I."/>
            <person name="Sternberg P.W."/>
            <person name="Goodrich-Blair H."/>
            <person name="Dillman A.R."/>
        </authorList>
    </citation>
    <scope>NUCLEOTIDE SEQUENCE</scope>
    <source>
        <strain evidence="2">PS9179</strain>
        <tissue evidence="2">Whole animal</tissue>
    </source>
</reference>
<keyword evidence="1" id="KW-0812">Transmembrane</keyword>
<dbReference type="AlphaFoldDB" id="A0AA39H901"/>
<sequence>MLGMEAGAVLAMVAAFFFVVTLFVGVLILKTLLCGVEEDVERQPLKMNDF</sequence>
<dbReference type="EMBL" id="JAUCMV010000004">
    <property type="protein sequence ID" value="KAK0401467.1"/>
    <property type="molecule type" value="Genomic_DNA"/>
</dbReference>
<evidence type="ECO:0000313" key="3">
    <source>
        <dbReference type="Proteomes" id="UP001175271"/>
    </source>
</evidence>